<organism evidence="3 4">
    <name type="scientific">Zhenpiania hominis</name>
    <dbReference type="NCBI Taxonomy" id="2763644"/>
    <lineage>
        <taxon>Bacteria</taxon>
        <taxon>Bacillati</taxon>
        <taxon>Bacillota</taxon>
        <taxon>Clostridia</taxon>
        <taxon>Peptostreptococcales</taxon>
        <taxon>Anaerovoracaceae</taxon>
        <taxon>Zhenpiania</taxon>
    </lineage>
</organism>
<dbReference type="AlphaFoldDB" id="A0A923NKS7"/>
<dbReference type="RefSeq" id="WP_187302877.1">
    <property type="nucleotide sequence ID" value="NZ_JACRYT010000006.1"/>
</dbReference>
<name>A0A923NKS7_9FIRM</name>
<accession>A0A923NKS7</accession>
<dbReference type="InterPro" id="IPR043768">
    <property type="entry name" value="DUF5714"/>
</dbReference>
<dbReference type="EMBL" id="JACRYT010000006">
    <property type="protein sequence ID" value="MBC6679776.1"/>
    <property type="molecule type" value="Genomic_DNA"/>
</dbReference>
<reference evidence="3" key="1">
    <citation type="submission" date="2020-08" db="EMBL/GenBank/DDBJ databases">
        <title>Genome public.</title>
        <authorList>
            <person name="Liu C."/>
            <person name="Sun Q."/>
        </authorList>
    </citation>
    <scope>NUCLEOTIDE SEQUENCE</scope>
    <source>
        <strain evidence="3">BX12</strain>
    </source>
</reference>
<feature type="domain" description="Lipoyl-binding" evidence="1">
    <location>
        <begin position="218"/>
        <end position="274"/>
    </location>
</feature>
<dbReference type="Gene3D" id="2.40.50.100">
    <property type="match status" value="1"/>
</dbReference>
<dbReference type="InterPro" id="IPR000089">
    <property type="entry name" value="Biotin_lipoyl"/>
</dbReference>
<dbReference type="InterPro" id="IPR011053">
    <property type="entry name" value="Single_hybrid_motif"/>
</dbReference>
<evidence type="ECO:0008006" key="5">
    <source>
        <dbReference type="Google" id="ProtNLM"/>
    </source>
</evidence>
<dbReference type="Pfam" id="PF18978">
    <property type="entry name" value="DUF5714"/>
    <property type="match status" value="1"/>
</dbReference>
<feature type="domain" description="DUF5714" evidence="2">
    <location>
        <begin position="6"/>
        <end position="175"/>
    </location>
</feature>
<evidence type="ECO:0000259" key="1">
    <source>
        <dbReference type="Pfam" id="PF00364"/>
    </source>
</evidence>
<evidence type="ECO:0000313" key="4">
    <source>
        <dbReference type="Proteomes" id="UP000602647"/>
    </source>
</evidence>
<dbReference type="Pfam" id="PF00364">
    <property type="entry name" value="Biotin_lipoyl"/>
    <property type="match status" value="1"/>
</dbReference>
<dbReference type="SUPFAM" id="SSF51230">
    <property type="entry name" value="Single hybrid motif"/>
    <property type="match status" value="1"/>
</dbReference>
<comment type="caution">
    <text evidence="3">The sequence shown here is derived from an EMBL/GenBank/DDBJ whole genome shotgun (WGS) entry which is preliminary data.</text>
</comment>
<evidence type="ECO:0000313" key="3">
    <source>
        <dbReference type="EMBL" id="MBC6679776.1"/>
    </source>
</evidence>
<evidence type="ECO:0000259" key="2">
    <source>
        <dbReference type="Pfam" id="PF18978"/>
    </source>
</evidence>
<sequence length="284" mass="31126">METRRAEESMSVTRMLTRLMDLEGLPMHCPYHHFIVPAALLTQSAVFEKRDVSELSAWLDLAEERAKTVPAGFCGECGTCGSAVGVGMFLSIYTGATPKSVENWQQANEITGICLQKIAAYPGPRCCKRTSFLAVNEGVPYLNEKLGLEFTIETDPSCTYHNRNAECLEGECPFYEGGEAMRDTGRAIIVEAEKMPKKDPAKICKCMNEPVKLESKKGTLFWVKQTGDTVKKGEVICEGEVEKKTVEFPAPCDGVLTQQCVGDGEVFTAGDILGYVRPCGSELP</sequence>
<dbReference type="Proteomes" id="UP000602647">
    <property type="component" value="Unassembled WGS sequence"/>
</dbReference>
<proteinExistence type="predicted"/>
<dbReference type="CDD" id="cd06849">
    <property type="entry name" value="lipoyl_domain"/>
    <property type="match status" value="1"/>
</dbReference>
<protein>
    <recommendedName>
        <fullName evidence="5">DUF5714 domain-containing protein</fullName>
    </recommendedName>
</protein>
<gene>
    <name evidence="3" type="ORF">H9L42_08040</name>
</gene>
<keyword evidence="4" id="KW-1185">Reference proteome</keyword>